<dbReference type="EMBL" id="GIFC01012283">
    <property type="protein sequence ID" value="MXU94366.1"/>
    <property type="molecule type" value="Transcribed_RNA"/>
</dbReference>
<dbReference type="PANTHER" id="PTHR47331:SF1">
    <property type="entry name" value="GAG-LIKE PROTEIN"/>
    <property type="match status" value="1"/>
</dbReference>
<name>A0A6B0UXJ5_IXORI</name>
<protein>
    <submittedName>
        <fullName evidence="1">Putative transposable element</fullName>
    </submittedName>
</protein>
<organism evidence="1">
    <name type="scientific">Ixodes ricinus</name>
    <name type="common">Common tick</name>
    <name type="synonym">Acarus ricinus</name>
    <dbReference type="NCBI Taxonomy" id="34613"/>
    <lineage>
        <taxon>Eukaryota</taxon>
        <taxon>Metazoa</taxon>
        <taxon>Ecdysozoa</taxon>
        <taxon>Arthropoda</taxon>
        <taxon>Chelicerata</taxon>
        <taxon>Arachnida</taxon>
        <taxon>Acari</taxon>
        <taxon>Parasitiformes</taxon>
        <taxon>Ixodida</taxon>
        <taxon>Ixodoidea</taxon>
        <taxon>Ixodidae</taxon>
        <taxon>Ixodinae</taxon>
        <taxon>Ixodes</taxon>
    </lineage>
</organism>
<proteinExistence type="predicted"/>
<reference evidence="1" key="1">
    <citation type="submission" date="2019-12" db="EMBL/GenBank/DDBJ databases">
        <title>An insight into the sialome of adult female Ixodes ricinus ticks feeding for 6 days.</title>
        <authorList>
            <person name="Perner J."/>
            <person name="Ribeiro J.M.C."/>
        </authorList>
    </citation>
    <scope>NUCLEOTIDE SEQUENCE</scope>
    <source>
        <strain evidence="1">Semi-engorged</strain>
        <tissue evidence="1">Salivary glands</tissue>
    </source>
</reference>
<evidence type="ECO:0000313" key="1">
    <source>
        <dbReference type="EMBL" id="MXU94366.1"/>
    </source>
</evidence>
<accession>A0A6B0UXJ5</accession>
<dbReference type="PANTHER" id="PTHR47331">
    <property type="entry name" value="PHD-TYPE DOMAIN-CONTAINING PROTEIN"/>
    <property type="match status" value="1"/>
</dbReference>
<sequence length="162" mass="18718">MSSTSSTAIFASITRVLTVTTADITDINEHLRCVWELENIGITAKKSSTKAHVLLEEFQSKVKYRDGRSEVSLPWNDQVEELNNIKGNAERRLRSLTERVIKNRMFMRDYDTKIREYFVNGFAEKLVNSAEAGISVYYMQQQEVVQQDRRTKNLRVVFDSSS</sequence>
<dbReference type="AlphaFoldDB" id="A0A6B0UXJ5"/>